<accession>A0A233RC29</accession>
<keyword evidence="3" id="KW-1185">Reference proteome</keyword>
<feature type="transmembrane region" description="Helical" evidence="1">
    <location>
        <begin position="21"/>
        <end position="40"/>
    </location>
</feature>
<gene>
    <name evidence="2" type="ORF">B6S08_14570</name>
</gene>
<reference evidence="2 3" key="1">
    <citation type="submission" date="2017-08" db="EMBL/GenBank/DDBJ databases">
        <title>A Genome Sequence of Oceanimonas doudoroffii ATCC 27123T.</title>
        <authorList>
            <person name="Brennan M.A."/>
            <person name="Maclea K.S."/>
            <person name="Mcclelland W.D."/>
            <person name="Trachtenberg A.M."/>
        </authorList>
    </citation>
    <scope>NUCLEOTIDE SEQUENCE [LARGE SCALE GENOMIC DNA]</scope>
    <source>
        <strain evidence="2 3">ATCC 27123</strain>
    </source>
</reference>
<evidence type="ECO:0000256" key="1">
    <source>
        <dbReference type="SAM" id="Phobius"/>
    </source>
</evidence>
<organism evidence="2 3">
    <name type="scientific">Oceanimonas doudoroffii</name>
    <dbReference type="NCBI Taxonomy" id="84158"/>
    <lineage>
        <taxon>Bacteria</taxon>
        <taxon>Pseudomonadati</taxon>
        <taxon>Pseudomonadota</taxon>
        <taxon>Gammaproteobacteria</taxon>
        <taxon>Aeromonadales</taxon>
        <taxon>Aeromonadaceae</taxon>
        <taxon>Oceanimonas</taxon>
    </lineage>
</organism>
<feature type="transmembrane region" description="Helical" evidence="1">
    <location>
        <begin position="153"/>
        <end position="177"/>
    </location>
</feature>
<evidence type="ECO:0000313" key="3">
    <source>
        <dbReference type="Proteomes" id="UP000242757"/>
    </source>
</evidence>
<keyword evidence="1" id="KW-0472">Membrane</keyword>
<feature type="transmembrane region" description="Helical" evidence="1">
    <location>
        <begin position="186"/>
        <end position="204"/>
    </location>
</feature>
<dbReference type="RefSeq" id="WP_094201539.1">
    <property type="nucleotide sequence ID" value="NZ_NBIM01000006.1"/>
</dbReference>
<dbReference type="Pfam" id="PF16357">
    <property type="entry name" value="PepSY_TM_like_2"/>
    <property type="match status" value="1"/>
</dbReference>
<dbReference type="PANTHER" id="PTHR40115">
    <property type="entry name" value="INNER MEMBRANE PROTEIN WITH PEPSY TM HELIX"/>
    <property type="match status" value="1"/>
</dbReference>
<evidence type="ECO:0000313" key="2">
    <source>
        <dbReference type="EMBL" id="OXY80949.1"/>
    </source>
</evidence>
<proteinExistence type="predicted"/>
<protein>
    <recommendedName>
        <fullName evidence="4">Peptidase</fullName>
    </recommendedName>
</protein>
<dbReference type="PANTHER" id="PTHR40115:SF1">
    <property type="entry name" value="INNER MEMBRANE PROTEIN WITH PEPSY TM HELIX"/>
    <property type="match status" value="1"/>
</dbReference>
<comment type="caution">
    <text evidence="2">The sequence shown here is derived from an EMBL/GenBank/DDBJ whole genome shotgun (WGS) entry which is preliminary data.</text>
</comment>
<dbReference type="AlphaFoldDB" id="A0A233RC29"/>
<dbReference type="Proteomes" id="UP000242757">
    <property type="component" value="Unassembled WGS sequence"/>
</dbReference>
<dbReference type="InterPro" id="IPR032307">
    <property type="entry name" value="PepSY_TM-like_2"/>
</dbReference>
<dbReference type="OrthoDB" id="27171at2"/>
<sequence>MFGPASRASQLPRWVRPVHTYSSMLMLLIMLFFTATGLTLNNRQWLPESVPEQETELVLPESFATTALWQQDPLLAAGQVWQWLKAEQQLAGGEVRFDWTADEGVLFIDVKRPGGYSLAEVIPEEGTVLVTQRGFGWMAVLNDLHMGRYAGPAWSWFIDVSAAVMLLFTLTGFWLVLPMRRKRGRLLAATGLGCVLMAGLYLLILY</sequence>
<name>A0A233RC29_9GAMM</name>
<evidence type="ECO:0008006" key="4">
    <source>
        <dbReference type="Google" id="ProtNLM"/>
    </source>
</evidence>
<keyword evidence="1" id="KW-0812">Transmembrane</keyword>
<dbReference type="EMBL" id="NBIM01000006">
    <property type="protein sequence ID" value="OXY80949.1"/>
    <property type="molecule type" value="Genomic_DNA"/>
</dbReference>
<keyword evidence="1" id="KW-1133">Transmembrane helix</keyword>